<proteinExistence type="predicted"/>
<evidence type="ECO:0000313" key="1">
    <source>
        <dbReference type="EMBL" id="TDQ50940.1"/>
    </source>
</evidence>
<dbReference type="InterPro" id="IPR021527">
    <property type="entry name" value="DUF2795"/>
</dbReference>
<dbReference type="EMBL" id="SNYO01000009">
    <property type="protein sequence ID" value="TDQ50940.1"/>
    <property type="molecule type" value="Genomic_DNA"/>
</dbReference>
<gene>
    <name evidence="1" type="ORF">EV188_109149</name>
</gene>
<organism evidence="1 2">
    <name type="scientific">Actinomycetospora succinea</name>
    <dbReference type="NCBI Taxonomy" id="663603"/>
    <lineage>
        <taxon>Bacteria</taxon>
        <taxon>Bacillati</taxon>
        <taxon>Actinomycetota</taxon>
        <taxon>Actinomycetes</taxon>
        <taxon>Pseudonocardiales</taxon>
        <taxon>Pseudonocardiaceae</taxon>
        <taxon>Actinomycetospora</taxon>
    </lineage>
</organism>
<dbReference type="AlphaFoldDB" id="A0A4R6UUF6"/>
<reference evidence="1 2" key="1">
    <citation type="submission" date="2019-03" db="EMBL/GenBank/DDBJ databases">
        <title>Genomic Encyclopedia of Type Strains, Phase IV (KMG-IV): sequencing the most valuable type-strain genomes for metagenomic binning, comparative biology and taxonomic classification.</title>
        <authorList>
            <person name="Goeker M."/>
        </authorList>
    </citation>
    <scope>NUCLEOTIDE SEQUENCE [LARGE SCALE GENOMIC DNA]</scope>
    <source>
        <strain evidence="1 2">DSM 45775</strain>
    </source>
</reference>
<evidence type="ECO:0000313" key="2">
    <source>
        <dbReference type="Proteomes" id="UP000295705"/>
    </source>
</evidence>
<name>A0A4R6UUF6_9PSEU</name>
<accession>A0A4R6UUF6</accession>
<dbReference type="Proteomes" id="UP000295705">
    <property type="component" value="Unassembled WGS sequence"/>
</dbReference>
<sequence>MEGVPGFRAVLDEERFPLRRWQILAIADDYGADTRTRTKLEQIPDRPYADASEVMIALAMTPAHLAARTPL</sequence>
<keyword evidence="2" id="KW-1185">Reference proteome</keyword>
<protein>
    <submittedName>
        <fullName evidence="1">Uncharacterized protein DUF2795</fullName>
    </submittedName>
</protein>
<comment type="caution">
    <text evidence="1">The sequence shown here is derived from an EMBL/GenBank/DDBJ whole genome shotgun (WGS) entry which is preliminary data.</text>
</comment>
<dbReference type="Pfam" id="PF11387">
    <property type="entry name" value="DUF2795"/>
    <property type="match status" value="1"/>
</dbReference>